<dbReference type="GO" id="GO:0016887">
    <property type="term" value="F:ATP hydrolysis activity"/>
    <property type="evidence" value="ECO:0007669"/>
    <property type="project" value="InterPro"/>
</dbReference>
<dbReference type="InterPro" id="IPR017871">
    <property type="entry name" value="ABC_transporter-like_CS"/>
</dbReference>
<feature type="domain" description="ABC transporter" evidence="4">
    <location>
        <begin position="4"/>
        <end position="242"/>
    </location>
</feature>
<dbReference type="SUPFAM" id="SSF52540">
    <property type="entry name" value="P-loop containing nucleoside triphosphate hydrolases"/>
    <property type="match status" value="1"/>
</dbReference>
<dbReference type="EMBL" id="AP035785">
    <property type="protein sequence ID" value="BFO70333.1"/>
    <property type="molecule type" value="Genomic_DNA"/>
</dbReference>
<evidence type="ECO:0000256" key="3">
    <source>
        <dbReference type="SAM" id="MobiDB-lite"/>
    </source>
</evidence>
<evidence type="ECO:0000256" key="2">
    <source>
        <dbReference type="ARBA" id="ARBA00022840"/>
    </source>
</evidence>
<dbReference type="GO" id="GO:0005524">
    <property type="term" value="F:ATP binding"/>
    <property type="evidence" value="ECO:0007669"/>
    <property type="project" value="UniProtKB-KW"/>
</dbReference>
<dbReference type="InterPro" id="IPR003439">
    <property type="entry name" value="ABC_transporter-like_ATP-bd"/>
</dbReference>
<evidence type="ECO:0000259" key="4">
    <source>
        <dbReference type="PROSITE" id="PS50893"/>
    </source>
</evidence>
<gene>
    <name evidence="5" type="ORF">GTC17253_02990</name>
</gene>
<dbReference type="GO" id="GO:0022857">
    <property type="term" value="F:transmembrane transporter activity"/>
    <property type="evidence" value="ECO:0007669"/>
    <property type="project" value="TreeGrafter"/>
</dbReference>
<dbReference type="PANTHER" id="PTHR24220">
    <property type="entry name" value="IMPORT ATP-BINDING PROTEIN"/>
    <property type="match status" value="1"/>
</dbReference>
<dbReference type="GO" id="GO:0005886">
    <property type="term" value="C:plasma membrane"/>
    <property type="evidence" value="ECO:0007669"/>
    <property type="project" value="TreeGrafter"/>
</dbReference>
<dbReference type="InterPro" id="IPR015854">
    <property type="entry name" value="ABC_transpr_LolD-like"/>
</dbReference>
<reference evidence="5" key="1">
    <citation type="submission" date="2024-07" db="EMBL/GenBank/DDBJ databases">
        <title>Complete genome sequence of Prevotella sp. YM-2024 GTC17253.</title>
        <authorList>
            <person name="Hayashi M."/>
            <person name="Muto Y."/>
            <person name="Tanaka K."/>
            <person name="Niwa H."/>
        </authorList>
    </citation>
    <scope>NUCLEOTIDE SEQUENCE</scope>
    <source>
        <strain evidence="5">GTC17253</strain>
    </source>
</reference>
<dbReference type="PROSITE" id="PS00211">
    <property type="entry name" value="ABC_TRANSPORTER_1"/>
    <property type="match status" value="1"/>
</dbReference>
<dbReference type="InterPro" id="IPR003593">
    <property type="entry name" value="AAA+_ATPase"/>
</dbReference>
<dbReference type="InterPro" id="IPR027417">
    <property type="entry name" value="P-loop_NTPase"/>
</dbReference>
<organism evidence="5">
    <name type="scientific">Prevotella sp. GTC17253</name>
    <dbReference type="NCBI Taxonomy" id="3236793"/>
    <lineage>
        <taxon>Bacteria</taxon>
        <taxon>Pseudomonadati</taxon>
        <taxon>Bacteroidota</taxon>
        <taxon>Bacteroidia</taxon>
        <taxon>Bacteroidales</taxon>
        <taxon>Prevotellaceae</taxon>
        <taxon>Prevotella</taxon>
    </lineage>
</organism>
<dbReference type="SMART" id="SM00382">
    <property type="entry name" value="AAA"/>
    <property type="match status" value="1"/>
</dbReference>
<name>A0AB33ILR3_9BACT</name>
<accession>A0AB33ILR3</accession>
<dbReference type="Gene3D" id="3.40.50.300">
    <property type="entry name" value="P-loop containing nucleotide triphosphate hydrolases"/>
    <property type="match status" value="1"/>
</dbReference>
<feature type="region of interest" description="Disordered" evidence="3">
    <location>
        <begin position="228"/>
        <end position="262"/>
    </location>
</feature>
<proteinExistence type="predicted"/>
<dbReference type="PROSITE" id="PS50893">
    <property type="entry name" value="ABC_TRANSPORTER_2"/>
    <property type="match status" value="1"/>
</dbReference>
<dbReference type="AlphaFoldDB" id="A0AB33ILR3"/>
<keyword evidence="1" id="KW-0547">Nucleotide-binding</keyword>
<sequence>MMLIDYRNINIYQADNLILQDVNLQVNEGEFIYIIGKVGTGKSSLLKSLYCELDLEQENENQKAEVLGRDLFDLKRKEVPALRKDLGIIFQDFQLLHDRSVRRNLRFVLEATGWKGKDEINERIESVLKEVGMLDKIDKMPHELSGGEQQRIAIARAILNQPKMIIADEPTGNLDAETAGNIVSLLKNITGTGAAVIMTTHNISMLNQFPGIVYRCKDKTLQDVTNEHSQLDLINEEEEEEERADDAESVDSEQISDNPSTK</sequence>
<evidence type="ECO:0000313" key="5">
    <source>
        <dbReference type="EMBL" id="BFO70333.1"/>
    </source>
</evidence>
<protein>
    <submittedName>
        <fullName evidence="5">ATP-binding cassette domain-containing protein</fullName>
    </submittedName>
</protein>
<keyword evidence="2 5" id="KW-0067">ATP-binding</keyword>
<evidence type="ECO:0000256" key="1">
    <source>
        <dbReference type="ARBA" id="ARBA00022741"/>
    </source>
</evidence>
<feature type="compositionally biased region" description="Polar residues" evidence="3">
    <location>
        <begin position="252"/>
        <end position="262"/>
    </location>
</feature>
<dbReference type="PANTHER" id="PTHR24220:SF470">
    <property type="entry name" value="CELL DIVISION ATP-BINDING PROTEIN FTSE"/>
    <property type="match status" value="1"/>
</dbReference>
<feature type="compositionally biased region" description="Acidic residues" evidence="3">
    <location>
        <begin position="234"/>
        <end position="251"/>
    </location>
</feature>
<dbReference type="Pfam" id="PF00005">
    <property type="entry name" value="ABC_tran"/>
    <property type="match status" value="1"/>
</dbReference>